<comment type="similarity">
    <text evidence="1">Belongs to the UDP-glycosyltransferase family.</text>
</comment>
<dbReference type="Pfam" id="PF00201">
    <property type="entry name" value="UDPGT"/>
    <property type="match status" value="1"/>
</dbReference>
<dbReference type="GO" id="GO:0015020">
    <property type="term" value="F:glucuronosyltransferase activity"/>
    <property type="evidence" value="ECO:0007669"/>
    <property type="project" value="UniProtKB-EC"/>
</dbReference>
<sequence>MEKSEDGVVLVSFGTVFKGHYMSTDGRKILHDAFRQLPQITFIWKYEIEDNTGLDLPNVIKTKWFPQNDLLSEFLQQN</sequence>
<evidence type="ECO:0000256" key="4">
    <source>
        <dbReference type="ARBA" id="ARBA00022679"/>
    </source>
</evidence>
<dbReference type="EC" id="2.4.1.17" evidence="2"/>
<dbReference type="Gene3D" id="3.40.50.2000">
    <property type="entry name" value="Glycogen Phosphorylase B"/>
    <property type="match status" value="1"/>
</dbReference>
<reference evidence="8" key="1">
    <citation type="submission" date="2016-06" db="UniProtKB">
        <authorList>
            <consortium name="WormBaseParasite"/>
        </authorList>
    </citation>
    <scope>IDENTIFICATION</scope>
</reference>
<protein>
    <recommendedName>
        <fullName evidence="2">glucuronosyltransferase</fullName>
        <ecNumber evidence="2">2.4.1.17</ecNumber>
    </recommendedName>
</protein>
<name>A0A183D4U1_9BILA</name>
<keyword evidence="3" id="KW-0328">Glycosyltransferase</keyword>
<organism evidence="8">
    <name type="scientific">Gongylonema pulchrum</name>
    <dbReference type="NCBI Taxonomy" id="637853"/>
    <lineage>
        <taxon>Eukaryota</taxon>
        <taxon>Metazoa</taxon>
        <taxon>Ecdysozoa</taxon>
        <taxon>Nematoda</taxon>
        <taxon>Chromadorea</taxon>
        <taxon>Rhabditida</taxon>
        <taxon>Spirurina</taxon>
        <taxon>Spiruromorpha</taxon>
        <taxon>Spiruroidea</taxon>
        <taxon>Gongylonematidae</taxon>
        <taxon>Gongylonema</taxon>
    </lineage>
</organism>
<dbReference type="PANTHER" id="PTHR48043:SF145">
    <property type="entry name" value="FI06409P-RELATED"/>
    <property type="match status" value="1"/>
</dbReference>
<dbReference type="PANTHER" id="PTHR48043">
    <property type="entry name" value="EG:EG0003.4 PROTEIN-RELATED"/>
    <property type="match status" value="1"/>
</dbReference>
<dbReference type="SUPFAM" id="SSF53756">
    <property type="entry name" value="UDP-Glycosyltransferase/glycogen phosphorylase"/>
    <property type="match status" value="1"/>
</dbReference>
<keyword evidence="7" id="KW-1185">Reference proteome</keyword>
<evidence type="ECO:0000313" key="6">
    <source>
        <dbReference type="EMBL" id="VDK40744.1"/>
    </source>
</evidence>
<dbReference type="InterPro" id="IPR050271">
    <property type="entry name" value="UDP-glycosyltransferase"/>
</dbReference>
<reference evidence="6 7" key="2">
    <citation type="submission" date="2018-11" db="EMBL/GenBank/DDBJ databases">
        <authorList>
            <consortium name="Pathogen Informatics"/>
        </authorList>
    </citation>
    <scope>NUCLEOTIDE SEQUENCE [LARGE SCALE GENOMIC DNA]</scope>
</reference>
<evidence type="ECO:0000256" key="5">
    <source>
        <dbReference type="ARBA" id="ARBA00047475"/>
    </source>
</evidence>
<evidence type="ECO:0000313" key="7">
    <source>
        <dbReference type="Proteomes" id="UP000271098"/>
    </source>
</evidence>
<accession>A0A183D4U1</accession>
<evidence type="ECO:0000256" key="2">
    <source>
        <dbReference type="ARBA" id="ARBA00012544"/>
    </source>
</evidence>
<dbReference type="Proteomes" id="UP000271098">
    <property type="component" value="Unassembled WGS sequence"/>
</dbReference>
<comment type="catalytic activity">
    <reaction evidence="5">
        <text>glucuronate acceptor + UDP-alpha-D-glucuronate = acceptor beta-D-glucuronoside + UDP + H(+)</text>
        <dbReference type="Rhea" id="RHEA:21032"/>
        <dbReference type="ChEBI" id="CHEBI:15378"/>
        <dbReference type="ChEBI" id="CHEBI:58052"/>
        <dbReference type="ChEBI" id="CHEBI:58223"/>
        <dbReference type="ChEBI" id="CHEBI:132367"/>
        <dbReference type="ChEBI" id="CHEBI:132368"/>
        <dbReference type="EC" id="2.4.1.17"/>
    </reaction>
</comment>
<keyword evidence="4" id="KW-0808">Transferase</keyword>
<dbReference type="OrthoDB" id="5835829at2759"/>
<dbReference type="InterPro" id="IPR002213">
    <property type="entry name" value="UDP_glucos_trans"/>
</dbReference>
<gene>
    <name evidence="6" type="ORF">GPUH_LOCUS3732</name>
</gene>
<proteinExistence type="inferred from homology"/>
<evidence type="ECO:0000256" key="1">
    <source>
        <dbReference type="ARBA" id="ARBA00009995"/>
    </source>
</evidence>
<evidence type="ECO:0000256" key="3">
    <source>
        <dbReference type="ARBA" id="ARBA00022676"/>
    </source>
</evidence>
<evidence type="ECO:0000313" key="8">
    <source>
        <dbReference type="WBParaSite" id="GPUH_0000373901-mRNA-1"/>
    </source>
</evidence>
<dbReference type="EMBL" id="UYRT01006561">
    <property type="protein sequence ID" value="VDK40744.1"/>
    <property type="molecule type" value="Genomic_DNA"/>
</dbReference>
<dbReference type="WBParaSite" id="GPUH_0000373901-mRNA-1">
    <property type="protein sequence ID" value="GPUH_0000373901-mRNA-1"/>
    <property type="gene ID" value="GPUH_0000373901"/>
</dbReference>
<dbReference type="AlphaFoldDB" id="A0A183D4U1"/>